<comment type="subunit">
    <text evidence="7">Homotrimer.</text>
</comment>
<accession>A0ABV3ZUD0</accession>
<evidence type="ECO:0000256" key="5">
    <source>
        <dbReference type="ARBA" id="ARBA00023098"/>
    </source>
</evidence>
<keyword evidence="3 7" id="KW-0808">Transferase</keyword>
<dbReference type="Gene3D" id="1.20.5.170">
    <property type="match status" value="1"/>
</dbReference>
<dbReference type="SUPFAM" id="SSF51161">
    <property type="entry name" value="Trimeric LpxA-like enzymes"/>
    <property type="match status" value="1"/>
</dbReference>
<keyword evidence="5 7" id="KW-0443">Lipid metabolism</keyword>
<dbReference type="PANTHER" id="PTHR43378:SF2">
    <property type="entry name" value="UDP-3-O-ACYLGLUCOSAMINE N-ACYLTRANSFERASE 1, MITOCHONDRIAL-RELATED"/>
    <property type="match status" value="1"/>
</dbReference>
<keyword evidence="2 7" id="KW-0441">Lipid A biosynthesis</keyword>
<evidence type="ECO:0000256" key="7">
    <source>
        <dbReference type="HAMAP-Rule" id="MF_00523"/>
    </source>
</evidence>
<dbReference type="HAMAP" id="MF_00523">
    <property type="entry name" value="LpxD"/>
    <property type="match status" value="1"/>
</dbReference>
<gene>
    <name evidence="7 9" type="primary">lpxD</name>
    <name evidence="9" type="ORF">AB6724_10225</name>
</gene>
<comment type="catalytic activity">
    <reaction evidence="7">
        <text>a UDP-3-O-[(3R)-3-hydroxyacyl]-alpha-D-glucosamine + a (3R)-hydroxyacyl-[ACP] = a UDP-2-N,3-O-bis[(3R)-3-hydroxyacyl]-alpha-D-glucosamine + holo-[ACP] + H(+)</text>
        <dbReference type="Rhea" id="RHEA:53836"/>
        <dbReference type="Rhea" id="RHEA-COMP:9685"/>
        <dbReference type="Rhea" id="RHEA-COMP:9945"/>
        <dbReference type="ChEBI" id="CHEBI:15378"/>
        <dbReference type="ChEBI" id="CHEBI:64479"/>
        <dbReference type="ChEBI" id="CHEBI:78827"/>
        <dbReference type="ChEBI" id="CHEBI:137740"/>
        <dbReference type="ChEBI" id="CHEBI:137748"/>
        <dbReference type="EC" id="2.3.1.191"/>
    </reaction>
</comment>
<keyword evidence="10" id="KW-1185">Reference proteome</keyword>
<dbReference type="EC" id="2.3.1.191" evidence="7"/>
<organism evidence="9 10">
    <name type="scientific">Comamonas guangdongensis</name>
    <dbReference type="NCBI Taxonomy" id="510515"/>
    <lineage>
        <taxon>Bacteria</taxon>
        <taxon>Pseudomonadati</taxon>
        <taxon>Pseudomonadota</taxon>
        <taxon>Betaproteobacteria</taxon>
        <taxon>Burkholderiales</taxon>
        <taxon>Comamonadaceae</taxon>
        <taxon>Comamonas</taxon>
    </lineage>
</organism>
<dbReference type="RefSeq" id="WP_369338413.1">
    <property type="nucleotide sequence ID" value="NZ_JBFYGN010000009.1"/>
</dbReference>
<dbReference type="Pfam" id="PF04613">
    <property type="entry name" value="LpxD"/>
    <property type="match status" value="1"/>
</dbReference>
<evidence type="ECO:0000256" key="2">
    <source>
        <dbReference type="ARBA" id="ARBA00022556"/>
    </source>
</evidence>
<reference evidence="9 10" key="1">
    <citation type="journal article" date="2013" name="Int. J. Syst. Evol. Microbiol.">
        <title>Comamonas guangdongensis sp. nov., isolated from subterranean forest sediment, and emended description of the genus Comamonas.</title>
        <authorList>
            <person name="Zhang J."/>
            <person name="Wang Y."/>
            <person name="Zhou S."/>
            <person name="Wu C."/>
            <person name="He J."/>
            <person name="Li F."/>
        </authorList>
    </citation>
    <scope>NUCLEOTIDE SEQUENCE [LARGE SCALE GENOMIC DNA]</scope>
    <source>
        <strain evidence="9 10">CCTCC AB2011133</strain>
    </source>
</reference>
<dbReference type="InterPro" id="IPR007691">
    <property type="entry name" value="LpxD"/>
</dbReference>
<feature type="domain" description="UDP-3-O-[3-hydroxymyristoyl] glucosamine N-acyltransferase non-repeat region" evidence="8">
    <location>
        <begin position="23"/>
        <end position="89"/>
    </location>
</feature>
<sequence length="333" mass="35067">MSVLLGQILDALGGELVGGDREMPISRIAPLDSAGHGDLSFLSNPRYRQQLAASQAACVIVAPAMREEAAQRGACIVTADPYAYFARSTRWWKAHQQGGRLQGIHPSAVVDASAQVHASAYIGPLCVVDAGAVIGADTVLKSRVTIGQGCVVGERCILHPGVVIGADGFGFAPSGGKWEKIEQLGRVRIGDDVEIGANSCVDRGALDDTVVEDGVKIDNLVQIAHNVHIGAHTVIAGNTGIAGSAHIGKHCQIGGAANILGHLTIADGTVISPTSMVTRSLPKAGFYTGIFPLQENEQWEKNAATFRQLYALRERVKKLEQTLAEGQRSNNGK</sequence>
<comment type="similarity">
    <text evidence="7">Belongs to the transferase hexapeptide repeat family. LpxD subfamily.</text>
</comment>
<dbReference type="NCBIfam" id="NF002060">
    <property type="entry name" value="PRK00892.1"/>
    <property type="match status" value="1"/>
</dbReference>
<keyword evidence="4 7" id="KW-0677">Repeat</keyword>
<dbReference type="CDD" id="cd03352">
    <property type="entry name" value="LbH_LpxD"/>
    <property type="match status" value="1"/>
</dbReference>
<proteinExistence type="inferred from homology"/>
<dbReference type="InterPro" id="IPR011004">
    <property type="entry name" value="Trimer_LpxA-like_sf"/>
</dbReference>
<keyword evidence="6 7" id="KW-0012">Acyltransferase</keyword>
<evidence type="ECO:0000313" key="10">
    <source>
        <dbReference type="Proteomes" id="UP001561046"/>
    </source>
</evidence>
<dbReference type="InterPro" id="IPR020573">
    <property type="entry name" value="UDP_GlcNAc_AcTrfase_non-rep"/>
</dbReference>
<protein>
    <recommendedName>
        <fullName evidence="7">UDP-3-O-acylglucosamine N-acyltransferase</fullName>
        <ecNumber evidence="7">2.3.1.191</ecNumber>
    </recommendedName>
</protein>
<evidence type="ECO:0000256" key="6">
    <source>
        <dbReference type="ARBA" id="ARBA00023315"/>
    </source>
</evidence>
<dbReference type="NCBIfam" id="TIGR01853">
    <property type="entry name" value="lipid_A_lpxD"/>
    <property type="match status" value="1"/>
</dbReference>
<evidence type="ECO:0000256" key="1">
    <source>
        <dbReference type="ARBA" id="ARBA00022516"/>
    </source>
</evidence>
<name>A0ABV3ZUD0_9BURK</name>
<keyword evidence="1 7" id="KW-0444">Lipid biosynthesis</keyword>
<dbReference type="PANTHER" id="PTHR43378">
    <property type="entry name" value="UDP-3-O-ACYLGLUCOSAMINE N-ACYLTRANSFERASE"/>
    <property type="match status" value="1"/>
</dbReference>
<dbReference type="GO" id="GO:0103118">
    <property type="term" value="F:UDP-3-O-[(3R)-3-hydroxyacyl]-glucosamine N-acyltransferase activity"/>
    <property type="evidence" value="ECO:0007669"/>
    <property type="project" value="UniProtKB-EC"/>
</dbReference>
<dbReference type="Pfam" id="PF00132">
    <property type="entry name" value="Hexapep"/>
    <property type="match status" value="2"/>
</dbReference>
<dbReference type="Proteomes" id="UP001561046">
    <property type="component" value="Unassembled WGS sequence"/>
</dbReference>
<comment type="function">
    <text evidence="7">Catalyzes the N-acylation of UDP-3-O-acylglucosamine using 3-hydroxyacyl-ACP as the acyl donor. Is involved in the biosynthesis of lipid A, a phosphorylated glycolipid that anchors the lipopolysaccharide to the outer membrane of the cell.</text>
</comment>
<evidence type="ECO:0000313" key="9">
    <source>
        <dbReference type="EMBL" id="MEX8193217.1"/>
    </source>
</evidence>
<dbReference type="EMBL" id="JBFYGN010000009">
    <property type="protein sequence ID" value="MEX8193217.1"/>
    <property type="molecule type" value="Genomic_DNA"/>
</dbReference>
<comment type="caution">
    <text evidence="9">The sequence shown here is derived from an EMBL/GenBank/DDBJ whole genome shotgun (WGS) entry which is preliminary data.</text>
</comment>
<feature type="active site" description="Proton acceptor" evidence="7">
    <location>
        <position position="225"/>
    </location>
</feature>
<evidence type="ECO:0000256" key="3">
    <source>
        <dbReference type="ARBA" id="ARBA00022679"/>
    </source>
</evidence>
<dbReference type="Gene3D" id="2.160.10.10">
    <property type="entry name" value="Hexapeptide repeat proteins"/>
    <property type="match status" value="1"/>
</dbReference>
<dbReference type="Gene3D" id="3.40.1390.10">
    <property type="entry name" value="MurE/MurF, N-terminal domain"/>
    <property type="match status" value="1"/>
</dbReference>
<comment type="pathway">
    <text evidence="7">Bacterial outer membrane biogenesis; LPS lipid A biosynthesis.</text>
</comment>
<evidence type="ECO:0000259" key="8">
    <source>
        <dbReference type="Pfam" id="PF04613"/>
    </source>
</evidence>
<dbReference type="InterPro" id="IPR001451">
    <property type="entry name" value="Hexapep"/>
</dbReference>
<evidence type="ECO:0000256" key="4">
    <source>
        <dbReference type="ARBA" id="ARBA00022737"/>
    </source>
</evidence>